<dbReference type="RefSeq" id="WP_021944142.1">
    <property type="nucleotide sequence ID" value="NZ_JAOQJS010000002.1"/>
</dbReference>
<reference evidence="1 2" key="1">
    <citation type="submission" date="2024-04" db="EMBL/GenBank/DDBJ databases">
        <title>Human intestinal bacterial collection.</title>
        <authorList>
            <person name="Pauvert C."/>
            <person name="Hitch T.C.A."/>
            <person name="Clavel T."/>
        </authorList>
    </citation>
    <scope>NUCLEOTIDE SEQUENCE [LARGE SCALE GENOMIC DNA]</scope>
    <source>
        <strain evidence="1 2">CLA-AA-H141</strain>
    </source>
</reference>
<gene>
    <name evidence="1" type="ORF">AAAT04_03195</name>
</gene>
<keyword evidence="2" id="KW-1185">Reference proteome</keyword>
<dbReference type="EMBL" id="JBBNFM010000002">
    <property type="protein sequence ID" value="MEQ2453052.1"/>
    <property type="molecule type" value="Genomic_DNA"/>
</dbReference>
<organism evidence="1 2">
    <name type="scientific">Coprococcus ammoniilyticus</name>
    <dbReference type="NCBI Taxonomy" id="2981785"/>
    <lineage>
        <taxon>Bacteria</taxon>
        <taxon>Bacillati</taxon>
        <taxon>Bacillota</taxon>
        <taxon>Clostridia</taxon>
        <taxon>Lachnospirales</taxon>
        <taxon>Lachnospiraceae</taxon>
        <taxon>Coprococcus</taxon>
    </lineage>
</organism>
<name>A0ABV1EEP9_9FIRM</name>
<sequence>MDKIKIGYAPTRRSIFSAPDAVKYRGLTAERFTERDRNYAMCSKRTVK</sequence>
<protein>
    <submittedName>
        <fullName evidence="1">Uncharacterized protein</fullName>
    </submittedName>
</protein>
<evidence type="ECO:0000313" key="1">
    <source>
        <dbReference type="EMBL" id="MEQ2453052.1"/>
    </source>
</evidence>
<evidence type="ECO:0000313" key="2">
    <source>
        <dbReference type="Proteomes" id="UP001482186"/>
    </source>
</evidence>
<accession>A0ABV1EEP9</accession>
<comment type="caution">
    <text evidence="1">The sequence shown here is derived from an EMBL/GenBank/DDBJ whole genome shotgun (WGS) entry which is preliminary data.</text>
</comment>
<proteinExistence type="predicted"/>
<dbReference type="Proteomes" id="UP001482186">
    <property type="component" value="Unassembled WGS sequence"/>
</dbReference>